<sequence>MEMFDELVERDEAVEETLAESPHSVVTDYGKRAFDGISGTPPKRRRDNHSFGRGTFLRDCPNRAEVSKTQSSAPTFAPY</sequence>
<feature type="compositionally biased region" description="Polar residues" evidence="1">
    <location>
        <begin position="67"/>
        <end position="79"/>
    </location>
</feature>
<accession>A0A9D3U7F7</accession>
<dbReference type="EMBL" id="JAIQCV010000013">
    <property type="protein sequence ID" value="KAH1031360.1"/>
    <property type="molecule type" value="Genomic_DNA"/>
</dbReference>
<evidence type="ECO:0000256" key="1">
    <source>
        <dbReference type="SAM" id="MobiDB-lite"/>
    </source>
</evidence>
<organism evidence="2 3">
    <name type="scientific">Gossypium stocksii</name>
    <dbReference type="NCBI Taxonomy" id="47602"/>
    <lineage>
        <taxon>Eukaryota</taxon>
        <taxon>Viridiplantae</taxon>
        <taxon>Streptophyta</taxon>
        <taxon>Embryophyta</taxon>
        <taxon>Tracheophyta</taxon>
        <taxon>Spermatophyta</taxon>
        <taxon>Magnoliopsida</taxon>
        <taxon>eudicotyledons</taxon>
        <taxon>Gunneridae</taxon>
        <taxon>Pentapetalae</taxon>
        <taxon>rosids</taxon>
        <taxon>malvids</taxon>
        <taxon>Malvales</taxon>
        <taxon>Malvaceae</taxon>
        <taxon>Malvoideae</taxon>
        <taxon>Gossypium</taxon>
    </lineage>
</organism>
<gene>
    <name evidence="2" type="ORF">J1N35_043534</name>
</gene>
<reference evidence="2 3" key="1">
    <citation type="journal article" date="2021" name="Plant Biotechnol. J.">
        <title>Multi-omics assisted identification of the key and species-specific regulatory components of drought-tolerant mechanisms in Gossypium stocksii.</title>
        <authorList>
            <person name="Yu D."/>
            <person name="Ke L."/>
            <person name="Zhang D."/>
            <person name="Wu Y."/>
            <person name="Sun Y."/>
            <person name="Mei J."/>
            <person name="Sun J."/>
            <person name="Sun Y."/>
        </authorList>
    </citation>
    <scope>NUCLEOTIDE SEQUENCE [LARGE SCALE GENOMIC DNA]</scope>
    <source>
        <strain evidence="3">cv. E1</strain>
        <tissue evidence="2">Leaf</tissue>
    </source>
</reference>
<dbReference type="Proteomes" id="UP000828251">
    <property type="component" value="Unassembled WGS sequence"/>
</dbReference>
<comment type="caution">
    <text evidence="2">The sequence shown here is derived from an EMBL/GenBank/DDBJ whole genome shotgun (WGS) entry which is preliminary data.</text>
</comment>
<dbReference type="OrthoDB" id="10557616at2759"/>
<proteinExistence type="predicted"/>
<keyword evidence="3" id="KW-1185">Reference proteome</keyword>
<feature type="region of interest" description="Disordered" evidence="1">
    <location>
        <begin position="30"/>
        <end position="79"/>
    </location>
</feature>
<name>A0A9D3U7F7_9ROSI</name>
<evidence type="ECO:0000313" key="2">
    <source>
        <dbReference type="EMBL" id="KAH1031360.1"/>
    </source>
</evidence>
<protein>
    <submittedName>
        <fullName evidence="2">Uncharacterized protein</fullName>
    </submittedName>
</protein>
<dbReference type="AlphaFoldDB" id="A0A9D3U7F7"/>
<evidence type="ECO:0000313" key="3">
    <source>
        <dbReference type="Proteomes" id="UP000828251"/>
    </source>
</evidence>